<keyword evidence="2" id="KW-1185">Reference proteome</keyword>
<evidence type="ECO:0000313" key="1">
    <source>
        <dbReference type="EMBL" id="MET2828400.1"/>
    </source>
</evidence>
<name>A0ABV2DEE0_9HYPH</name>
<dbReference type="Proteomes" id="UP001548832">
    <property type="component" value="Unassembled WGS sequence"/>
</dbReference>
<dbReference type="RefSeq" id="WP_354460399.1">
    <property type="nucleotide sequence ID" value="NZ_JBEWSZ010000001.1"/>
</dbReference>
<proteinExistence type="predicted"/>
<dbReference type="Gene3D" id="3.30.70.1240">
    <property type="entry name" value="DOPA-like domains"/>
    <property type="match status" value="1"/>
</dbReference>
<gene>
    <name evidence="1" type="ORF">ABVQ20_15565</name>
</gene>
<accession>A0ABV2DEE0</accession>
<sequence length="141" mass="15910">MSLSGAKNEPRLLSEIASYHAHVYYDRQTTRPVAEWLRAAIGERFLVRLGNWHDGKVGPHDQSMFQVSFANEVFPALVPWLMLNHRGLSILVHPNTTNPRRDHLIDPVWIGTPLLLHGESLPEDHEAEEALLPNTTPTIPA</sequence>
<organism evidence="1 2">
    <name type="scientific">Mesorhizobium shangrilense</name>
    <dbReference type="NCBI Taxonomy" id="460060"/>
    <lineage>
        <taxon>Bacteria</taxon>
        <taxon>Pseudomonadati</taxon>
        <taxon>Pseudomonadota</taxon>
        <taxon>Alphaproteobacteria</taxon>
        <taxon>Hyphomicrobiales</taxon>
        <taxon>Phyllobacteriaceae</taxon>
        <taxon>Mesorhizobium</taxon>
    </lineage>
</organism>
<dbReference type="InterPro" id="IPR014980">
    <property type="entry name" value="DOPA_dioxygen"/>
</dbReference>
<comment type="caution">
    <text evidence="1">The sequence shown here is derived from an EMBL/GenBank/DDBJ whole genome shotgun (WGS) entry which is preliminary data.</text>
</comment>
<reference evidence="1 2" key="1">
    <citation type="submission" date="2024-06" db="EMBL/GenBank/DDBJ databases">
        <authorList>
            <person name="Kim D.-U."/>
        </authorList>
    </citation>
    <scope>NUCLEOTIDE SEQUENCE [LARGE SCALE GENOMIC DNA]</scope>
    <source>
        <strain evidence="1 2">KACC15460</strain>
    </source>
</reference>
<dbReference type="SUPFAM" id="SSF143410">
    <property type="entry name" value="DOPA-like"/>
    <property type="match status" value="1"/>
</dbReference>
<protein>
    <submittedName>
        <fullName evidence="1">DOPA 4,5-dioxygenase family protein</fullName>
    </submittedName>
</protein>
<dbReference type="InterPro" id="IPR023389">
    <property type="entry name" value="DOPA-like_sf"/>
</dbReference>
<dbReference type="Pfam" id="PF08883">
    <property type="entry name" value="DOPA_dioxygen"/>
    <property type="match status" value="1"/>
</dbReference>
<dbReference type="PANTHER" id="PTHR36423:SF2">
    <property type="entry name" value="AFR070WP"/>
    <property type="match status" value="1"/>
</dbReference>
<evidence type="ECO:0000313" key="2">
    <source>
        <dbReference type="Proteomes" id="UP001548832"/>
    </source>
</evidence>
<dbReference type="PANTHER" id="PTHR36423">
    <property type="entry name" value="AFR070WP"/>
    <property type="match status" value="1"/>
</dbReference>
<dbReference type="EMBL" id="JBEWSZ010000001">
    <property type="protein sequence ID" value="MET2828400.1"/>
    <property type="molecule type" value="Genomic_DNA"/>
</dbReference>